<protein>
    <submittedName>
        <fullName evidence="2">Uncharacterized protein</fullName>
    </submittedName>
</protein>
<sequence>MSTKGRHTITIKTQTVSINAERPTQARHIACPHRRIKGATQHPERKESTRQQQQQQENRRSAEPNKQNRRMGQSATRSNLNQNSDNTDCTIMTPSPDSQHQSEKQLTKE</sequence>
<reference evidence="2 3" key="1">
    <citation type="journal article" date="2021" name="Elife">
        <title>Chloroplast acquisition without the gene transfer in kleptoplastic sea slugs, Plakobranchus ocellatus.</title>
        <authorList>
            <person name="Maeda T."/>
            <person name="Takahashi S."/>
            <person name="Yoshida T."/>
            <person name="Shimamura S."/>
            <person name="Takaki Y."/>
            <person name="Nagai Y."/>
            <person name="Toyoda A."/>
            <person name="Suzuki Y."/>
            <person name="Arimoto A."/>
            <person name="Ishii H."/>
            <person name="Satoh N."/>
            <person name="Nishiyama T."/>
            <person name="Hasebe M."/>
            <person name="Maruyama T."/>
            <person name="Minagawa J."/>
            <person name="Obokata J."/>
            <person name="Shigenobu S."/>
        </authorList>
    </citation>
    <scope>NUCLEOTIDE SEQUENCE [LARGE SCALE GENOMIC DNA]</scope>
</reference>
<gene>
    <name evidence="2" type="ORF">ElyMa_005537500</name>
</gene>
<dbReference type="Proteomes" id="UP000762676">
    <property type="component" value="Unassembled WGS sequence"/>
</dbReference>
<feature type="compositionally biased region" description="Polar residues" evidence="1">
    <location>
        <begin position="70"/>
        <end position="99"/>
    </location>
</feature>
<name>A0AAV4EX01_9GAST</name>
<evidence type="ECO:0000313" key="3">
    <source>
        <dbReference type="Proteomes" id="UP000762676"/>
    </source>
</evidence>
<accession>A0AAV4EX01</accession>
<evidence type="ECO:0000256" key="1">
    <source>
        <dbReference type="SAM" id="MobiDB-lite"/>
    </source>
</evidence>
<evidence type="ECO:0000313" key="2">
    <source>
        <dbReference type="EMBL" id="GFR65677.1"/>
    </source>
</evidence>
<dbReference type="EMBL" id="BMAT01011046">
    <property type="protein sequence ID" value="GFR65677.1"/>
    <property type="molecule type" value="Genomic_DNA"/>
</dbReference>
<feature type="region of interest" description="Disordered" evidence="1">
    <location>
        <begin position="1"/>
        <end position="109"/>
    </location>
</feature>
<feature type="compositionally biased region" description="Basic and acidic residues" evidence="1">
    <location>
        <begin position="100"/>
        <end position="109"/>
    </location>
</feature>
<dbReference type="AlphaFoldDB" id="A0AAV4EX01"/>
<comment type="caution">
    <text evidence="2">The sequence shown here is derived from an EMBL/GenBank/DDBJ whole genome shotgun (WGS) entry which is preliminary data.</text>
</comment>
<organism evidence="2 3">
    <name type="scientific">Elysia marginata</name>
    <dbReference type="NCBI Taxonomy" id="1093978"/>
    <lineage>
        <taxon>Eukaryota</taxon>
        <taxon>Metazoa</taxon>
        <taxon>Spiralia</taxon>
        <taxon>Lophotrochozoa</taxon>
        <taxon>Mollusca</taxon>
        <taxon>Gastropoda</taxon>
        <taxon>Heterobranchia</taxon>
        <taxon>Euthyneura</taxon>
        <taxon>Panpulmonata</taxon>
        <taxon>Sacoglossa</taxon>
        <taxon>Placobranchoidea</taxon>
        <taxon>Plakobranchidae</taxon>
        <taxon>Elysia</taxon>
    </lineage>
</organism>
<proteinExistence type="predicted"/>
<keyword evidence="3" id="KW-1185">Reference proteome</keyword>